<evidence type="ECO:0000256" key="1">
    <source>
        <dbReference type="SAM" id="MobiDB-lite"/>
    </source>
</evidence>
<comment type="caution">
    <text evidence="2">The sequence shown here is derived from an EMBL/GenBank/DDBJ whole genome shotgun (WGS) entry which is preliminary data.</text>
</comment>
<proteinExistence type="predicted"/>
<reference evidence="2 3" key="1">
    <citation type="journal article" date="2014" name="Agronomy (Basel)">
        <title>A Draft Genome Sequence for Ensete ventricosum, the Drought-Tolerant Tree Against Hunger.</title>
        <authorList>
            <person name="Harrison J."/>
            <person name="Moore K.A."/>
            <person name="Paszkiewicz K."/>
            <person name="Jones T."/>
            <person name="Grant M."/>
            <person name="Ambacheew D."/>
            <person name="Muzemil S."/>
            <person name="Studholme D.J."/>
        </authorList>
    </citation>
    <scope>NUCLEOTIDE SEQUENCE [LARGE SCALE GENOMIC DNA]</scope>
</reference>
<organism evidence="2 3">
    <name type="scientific">Ensete ventricosum</name>
    <name type="common">Abyssinian banana</name>
    <name type="synonym">Musa ensete</name>
    <dbReference type="NCBI Taxonomy" id="4639"/>
    <lineage>
        <taxon>Eukaryota</taxon>
        <taxon>Viridiplantae</taxon>
        <taxon>Streptophyta</taxon>
        <taxon>Embryophyta</taxon>
        <taxon>Tracheophyta</taxon>
        <taxon>Spermatophyta</taxon>
        <taxon>Magnoliopsida</taxon>
        <taxon>Liliopsida</taxon>
        <taxon>Zingiberales</taxon>
        <taxon>Musaceae</taxon>
        <taxon>Ensete</taxon>
    </lineage>
</organism>
<protein>
    <submittedName>
        <fullName evidence="2">Uncharacterized protein</fullName>
    </submittedName>
</protein>
<dbReference type="EMBL" id="AMZH03025327">
    <property type="protein sequence ID" value="RRT35245.1"/>
    <property type="molecule type" value="Genomic_DNA"/>
</dbReference>
<evidence type="ECO:0000313" key="3">
    <source>
        <dbReference type="Proteomes" id="UP000287651"/>
    </source>
</evidence>
<sequence>MSQERSMPINPGEDAPPVTQPTSGGAYQPPLPFPLFGDGNMPSHTQGTKDEHVEGPLRGSPFVQEIQDAHIPSHFHLPMLEAYDGSSNPTEHVAAFYA</sequence>
<name>A0A426X6Z2_ENSVE</name>
<dbReference type="Proteomes" id="UP000287651">
    <property type="component" value="Unassembled WGS sequence"/>
</dbReference>
<dbReference type="AlphaFoldDB" id="A0A426X6Z2"/>
<accession>A0A426X6Z2</accession>
<gene>
    <name evidence="2" type="ORF">B296_00039449</name>
</gene>
<feature type="region of interest" description="Disordered" evidence="1">
    <location>
        <begin position="1"/>
        <end position="57"/>
    </location>
</feature>
<evidence type="ECO:0000313" key="2">
    <source>
        <dbReference type="EMBL" id="RRT35245.1"/>
    </source>
</evidence>